<dbReference type="PANTHER" id="PTHR43375:SF1">
    <property type="entry name" value="OROTIDINE 5'-PHOSPHATE DECARBOXYLASE"/>
    <property type="match status" value="1"/>
</dbReference>
<dbReference type="SMART" id="SM00934">
    <property type="entry name" value="OMPdecase"/>
    <property type="match status" value="1"/>
</dbReference>
<dbReference type="AlphaFoldDB" id="A0A1T4RVM2"/>
<dbReference type="GO" id="GO:0004590">
    <property type="term" value="F:orotidine-5'-phosphate decarboxylase activity"/>
    <property type="evidence" value="ECO:0007669"/>
    <property type="project" value="UniProtKB-UniRule"/>
</dbReference>
<dbReference type="EC" id="4.1.1.23" evidence="7"/>
<keyword evidence="5 7" id="KW-0456">Lyase</keyword>
<comment type="pathway">
    <text evidence="1 7">Pyrimidine metabolism; UMP biosynthesis via de novo pathway; UMP from orotate: step 2/2.</text>
</comment>
<dbReference type="InterPro" id="IPR011060">
    <property type="entry name" value="RibuloseP-bd_barrel"/>
</dbReference>
<evidence type="ECO:0000313" key="10">
    <source>
        <dbReference type="Proteomes" id="UP000190061"/>
    </source>
</evidence>
<dbReference type="SUPFAM" id="SSF51366">
    <property type="entry name" value="Ribulose-phoshate binding barrel"/>
    <property type="match status" value="1"/>
</dbReference>
<comment type="catalytic activity">
    <reaction evidence="6 7">
        <text>orotidine 5'-phosphate + H(+) = UMP + CO2</text>
        <dbReference type="Rhea" id="RHEA:11596"/>
        <dbReference type="ChEBI" id="CHEBI:15378"/>
        <dbReference type="ChEBI" id="CHEBI:16526"/>
        <dbReference type="ChEBI" id="CHEBI:57538"/>
        <dbReference type="ChEBI" id="CHEBI:57865"/>
        <dbReference type="EC" id="4.1.1.23"/>
    </reaction>
</comment>
<proteinExistence type="inferred from homology"/>
<name>A0A1T4RVM2_9GAMM</name>
<dbReference type="Pfam" id="PF00215">
    <property type="entry name" value="OMPdecase"/>
    <property type="match status" value="1"/>
</dbReference>
<evidence type="ECO:0000256" key="7">
    <source>
        <dbReference type="HAMAP-Rule" id="MF_01215"/>
    </source>
</evidence>
<dbReference type="InterPro" id="IPR013785">
    <property type="entry name" value="Aldolase_TIM"/>
</dbReference>
<keyword evidence="4 7" id="KW-0665">Pyrimidine biosynthesis</keyword>
<dbReference type="NCBIfam" id="TIGR02127">
    <property type="entry name" value="pyrF_sub2"/>
    <property type="match status" value="1"/>
</dbReference>
<keyword evidence="10" id="KW-1185">Reference proteome</keyword>
<dbReference type="HAMAP" id="MF_01215">
    <property type="entry name" value="OMPdecase_type2"/>
    <property type="match status" value="1"/>
</dbReference>
<dbReference type="OrthoDB" id="9808470at2"/>
<dbReference type="CDD" id="cd04725">
    <property type="entry name" value="OMP_decarboxylase_like"/>
    <property type="match status" value="1"/>
</dbReference>
<feature type="active site" description="Proton donor" evidence="7">
    <location>
        <position position="95"/>
    </location>
</feature>
<reference evidence="9 10" key="1">
    <citation type="submission" date="2017-02" db="EMBL/GenBank/DDBJ databases">
        <authorList>
            <person name="Peterson S.W."/>
        </authorList>
    </citation>
    <scope>NUCLEOTIDE SEQUENCE [LARGE SCALE GENOMIC DNA]</scope>
    <source>
        <strain evidence="9 10">DSM 21749</strain>
    </source>
</reference>
<evidence type="ECO:0000256" key="6">
    <source>
        <dbReference type="ARBA" id="ARBA00049157"/>
    </source>
</evidence>
<evidence type="ECO:0000256" key="2">
    <source>
        <dbReference type="ARBA" id="ARBA00008847"/>
    </source>
</evidence>
<sequence>MEFMQALRLRWSEADSLVCVGLDPEPARFPVALADHPDAVFEFCRAIIDATAPFVCSFKPQIAHFAALGEEDALARLIAHVHDAHPGVPVILDSKRSDIGSTARHYATEAFDRYGADAVTANPYLGRDSVQPFLDRADRGVVILCRTSNPGASDLQDLTVQSGGGPGRPLYQQVAETIAQDWNGNGNCALVVGATWPVQLREVRAIVGDMPFLVPGVGAQGGDVEAVVRNARTADGTGLVVSSSRAVLYASNGSDFAQAAADAARELRDRINRFR</sequence>
<dbReference type="InterPro" id="IPR001754">
    <property type="entry name" value="OMPdeCOase_dom"/>
</dbReference>
<evidence type="ECO:0000256" key="5">
    <source>
        <dbReference type="ARBA" id="ARBA00023239"/>
    </source>
</evidence>
<dbReference type="UniPathway" id="UPA00070">
    <property type="reaction ID" value="UER00120"/>
</dbReference>
<keyword evidence="3 7" id="KW-0210">Decarboxylase</keyword>
<dbReference type="STRING" id="1122188.SAMN02745674_02400"/>
<dbReference type="Gene3D" id="3.20.20.70">
    <property type="entry name" value="Aldolase class I"/>
    <property type="match status" value="1"/>
</dbReference>
<protein>
    <recommendedName>
        <fullName evidence="7">Orotidine 5'-phosphate decarboxylase</fullName>
        <ecNumber evidence="7">4.1.1.23</ecNumber>
    </recommendedName>
    <alternativeName>
        <fullName evidence="7">OMP decarboxylase</fullName>
        <shortName evidence="7">OMPDCase</shortName>
        <shortName evidence="7">OMPdecase</shortName>
    </alternativeName>
</protein>
<dbReference type="GO" id="GO:0044205">
    <property type="term" value="P:'de novo' UMP biosynthetic process"/>
    <property type="evidence" value="ECO:0007669"/>
    <property type="project" value="UniProtKB-UniRule"/>
</dbReference>
<evidence type="ECO:0000256" key="4">
    <source>
        <dbReference type="ARBA" id="ARBA00022975"/>
    </source>
</evidence>
<evidence type="ECO:0000313" key="9">
    <source>
        <dbReference type="EMBL" id="SKA20049.1"/>
    </source>
</evidence>
<dbReference type="GO" id="GO:0006207">
    <property type="term" value="P:'de novo' pyrimidine nucleobase biosynthetic process"/>
    <property type="evidence" value="ECO:0007669"/>
    <property type="project" value="InterPro"/>
</dbReference>
<dbReference type="EMBL" id="FUXP01000011">
    <property type="protein sequence ID" value="SKA20049.1"/>
    <property type="molecule type" value="Genomic_DNA"/>
</dbReference>
<dbReference type="PROSITE" id="PS00156">
    <property type="entry name" value="OMPDECASE"/>
    <property type="match status" value="1"/>
</dbReference>
<dbReference type="RefSeq" id="WP_078758947.1">
    <property type="nucleotide sequence ID" value="NZ_FUXP01000011.1"/>
</dbReference>
<evidence type="ECO:0000259" key="8">
    <source>
        <dbReference type="SMART" id="SM00934"/>
    </source>
</evidence>
<feature type="domain" description="Orotidine 5'-phosphate decarboxylase" evidence="8">
    <location>
        <begin position="17"/>
        <end position="260"/>
    </location>
</feature>
<organism evidence="9 10">
    <name type="scientific">Lysobacter spongiicola DSM 21749</name>
    <dbReference type="NCBI Taxonomy" id="1122188"/>
    <lineage>
        <taxon>Bacteria</taxon>
        <taxon>Pseudomonadati</taxon>
        <taxon>Pseudomonadota</taxon>
        <taxon>Gammaproteobacteria</taxon>
        <taxon>Lysobacterales</taxon>
        <taxon>Lysobacteraceae</taxon>
        <taxon>Novilysobacter</taxon>
    </lineage>
</organism>
<evidence type="ECO:0000256" key="3">
    <source>
        <dbReference type="ARBA" id="ARBA00022793"/>
    </source>
</evidence>
<dbReference type="InterPro" id="IPR011995">
    <property type="entry name" value="OMPdecase_type-2"/>
</dbReference>
<comment type="similarity">
    <text evidence="2 7">Belongs to the OMP decarboxylase family. Type 2 subfamily.</text>
</comment>
<dbReference type="Proteomes" id="UP000190061">
    <property type="component" value="Unassembled WGS sequence"/>
</dbReference>
<accession>A0A1T4RVM2</accession>
<dbReference type="InterPro" id="IPR018089">
    <property type="entry name" value="OMPdecase_AS"/>
</dbReference>
<gene>
    <name evidence="7" type="primary">pyrF</name>
    <name evidence="9" type="ORF">SAMN02745674_02400</name>
</gene>
<evidence type="ECO:0000256" key="1">
    <source>
        <dbReference type="ARBA" id="ARBA00004861"/>
    </source>
</evidence>
<dbReference type="PANTHER" id="PTHR43375">
    <property type="entry name" value="OROTIDINE 5'-PHOSPHATE DECARBOXYLASE"/>
    <property type="match status" value="1"/>
</dbReference>